<gene>
    <name evidence="2" type="ORF">NCTC13038_01850</name>
</gene>
<evidence type="ECO:0000313" key="2">
    <source>
        <dbReference type="EMBL" id="VFS69656.1"/>
    </source>
</evidence>
<dbReference type="RefSeq" id="WP_134525504.1">
    <property type="nucleotide sequence ID" value="NZ_BJNO01000002.1"/>
</dbReference>
<dbReference type="Proteomes" id="UP000332594">
    <property type="component" value="Unassembled WGS sequence"/>
</dbReference>
<protein>
    <submittedName>
        <fullName evidence="2">P pilus assembly protein, pilin FimA</fullName>
    </submittedName>
</protein>
<dbReference type="PANTHER" id="PTHR33420:SF32">
    <property type="entry name" value="FIMBRIAL-LIKE PROTEIN"/>
    <property type="match status" value="1"/>
</dbReference>
<dbReference type="PANTHER" id="PTHR33420">
    <property type="entry name" value="FIMBRIAL SUBUNIT ELFA-RELATED"/>
    <property type="match status" value="1"/>
</dbReference>
<dbReference type="AlphaFoldDB" id="A0A485BB29"/>
<proteinExistence type="predicted"/>
<name>A0A485BB29_RAOTE</name>
<dbReference type="InterPro" id="IPR000259">
    <property type="entry name" value="Adhesion_dom_fimbrial"/>
</dbReference>
<organism evidence="2 3">
    <name type="scientific">Raoultella terrigena</name>
    <name type="common">Klebsiella terrigena</name>
    <dbReference type="NCBI Taxonomy" id="577"/>
    <lineage>
        <taxon>Bacteria</taxon>
        <taxon>Pseudomonadati</taxon>
        <taxon>Pseudomonadota</taxon>
        <taxon>Gammaproteobacteria</taxon>
        <taxon>Enterobacterales</taxon>
        <taxon>Enterobacteriaceae</taxon>
        <taxon>Klebsiella/Raoultella group</taxon>
        <taxon>Raoultella</taxon>
    </lineage>
</organism>
<evidence type="ECO:0000313" key="3">
    <source>
        <dbReference type="Proteomes" id="UP000332594"/>
    </source>
</evidence>
<sequence length="173" mass="19003">MKISYGVSTIIIFFMVFYMTSTSVMAAYRDTTSFTVTRQWPINTCSFDKPIYTVFFDDIPAKLFINNNRTNSHNVKIGITCPLPPIVNVVAFGIADNDNPDLFKNTGSASGLGMKVYVNGTLARPAGDRTFTVMHSSGSSYYLPIDAGYVATKPGKVTGGSFVSVINLRFEYL</sequence>
<dbReference type="InterPro" id="IPR008966">
    <property type="entry name" value="Adhesion_dom_sf"/>
</dbReference>
<feature type="domain" description="Fimbrial-type adhesion" evidence="1">
    <location>
        <begin position="44"/>
        <end position="163"/>
    </location>
</feature>
<dbReference type="EMBL" id="CAADJG010000002">
    <property type="protein sequence ID" value="VFS69656.1"/>
    <property type="molecule type" value="Genomic_DNA"/>
</dbReference>
<evidence type="ECO:0000259" key="1">
    <source>
        <dbReference type="Pfam" id="PF00419"/>
    </source>
</evidence>
<reference evidence="2 3" key="1">
    <citation type="submission" date="2019-03" db="EMBL/GenBank/DDBJ databases">
        <authorList>
            <consortium name="Pathogen Informatics"/>
        </authorList>
    </citation>
    <scope>NUCLEOTIDE SEQUENCE [LARGE SCALE GENOMIC DNA]</scope>
    <source>
        <strain evidence="2 3">NCTC13038</strain>
    </source>
</reference>
<dbReference type="Gene3D" id="2.60.40.1090">
    <property type="entry name" value="Fimbrial-type adhesion domain"/>
    <property type="match status" value="1"/>
</dbReference>
<dbReference type="Pfam" id="PF00419">
    <property type="entry name" value="Fimbrial"/>
    <property type="match status" value="1"/>
</dbReference>
<dbReference type="SUPFAM" id="SSF49401">
    <property type="entry name" value="Bacterial adhesins"/>
    <property type="match status" value="1"/>
</dbReference>
<dbReference type="InterPro" id="IPR050263">
    <property type="entry name" value="Bact_Fimbrial_Adh_Pro"/>
</dbReference>
<accession>A0A485BB29</accession>
<dbReference type="GO" id="GO:0009289">
    <property type="term" value="C:pilus"/>
    <property type="evidence" value="ECO:0007669"/>
    <property type="project" value="InterPro"/>
</dbReference>
<dbReference type="InterPro" id="IPR036937">
    <property type="entry name" value="Adhesion_dom_fimbrial_sf"/>
</dbReference>
<dbReference type="GO" id="GO:0043709">
    <property type="term" value="P:cell adhesion involved in single-species biofilm formation"/>
    <property type="evidence" value="ECO:0007669"/>
    <property type="project" value="TreeGrafter"/>
</dbReference>